<sequence length="202" mass="22244">MSRDPAQPILRFKSARLGFDRPVLGPLTLDVPIGSRWALTGPNGIGKSLLLKALTGQARVHHGHLELAPQARISLLAQDHPRRQPWPLSGHDWFRAMGAHPPEQARVRALMDRRLDRLSGGQWQLLRLAAALASHAARPPAQRLVLLDEPANHLDAEVRHDAIELIISLPGGTTLLMTSHDDDFLEAAGVERHPLTEYIHAG</sequence>
<dbReference type="SMART" id="SM00382">
    <property type="entry name" value="AAA"/>
    <property type="match status" value="1"/>
</dbReference>
<feature type="domain" description="AAA+ ATPase" evidence="4">
    <location>
        <begin position="33"/>
        <end position="197"/>
    </location>
</feature>
<evidence type="ECO:0000256" key="3">
    <source>
        <dbReference type="ARBA" id="ARBA00022840"/>
    </source>
</evidence>
<dbReference type="InterPro" id="IPR017871">
    <property type="entry name" value="ABC_transporter-like_CS"/>
</dbReference>
<dbReference type="STRING" id="106634.TVD_00760"/>
<evidence type="ECO:0000313" key="5">
    <source>
        <dbReference type="EMBL" id="AKJ93984.1"/>
    </source>
</evidence>
<dbReference type="PANTHER" id="PTHR19211:SF14">
    <property type="entry name" value="ATP-BINDING CASSETTE SUB-FAMILY F MEMBER 1"/>
    <property type="match status" value="1"/>
</dbReference>
<dbReference type="RefSeq" id="WP_047250547.1">
    <property type="nucleotide sequence ID" value="NZ_CP011367.1"/>
</dbReference>
<keyword evidence="1" id="KW-0677">Repeat</keyword>
<dbReference type="Proteomes" id="UP000064201">
    <property type="component" value="Chromosome"/>
</dbReference>
<dbReference type="PATRIC" id="fig|106634.4.peg.155"/>
<dbReference type="PANTHER" id="PTHR19211">
    <property type="entry name" value="ATP-BINDING TRANSPORT PROTEIN-RELATED"/>
    <property type="match status" value="1"/>
</dbReference>
<keyword evidence="6" id="KW-1185">Reference proteome</keyword>
<dbReference type="SUPFAM" id="SSF52540">
    <property type="entry name" value="P-loop containing nucleoside triphosphate hydrolases"/>
    <property type="match status" value="1"/>
</dbReference>
<dbReference type="KEGG" id="tvr:TVD_00760"/>
<evidence type="ECO:0000259" key="4">
    <source>
        <dbReference type="SMART" id="SM00382"/>
    </source>
</evidence>
<dbReference type="AlphaFoldDB" id="A0A0G3G0R5"/>
<accession>A0A0G3G0R5</accession>
<organism evidence="5 6">
    <name type="scientific">Thioalkalivibrio versutus</name>
    <dbReference type="NCBI Taxonomy" id="106634"/>
    <lineage>
        <taxon>Bacteria</taxon>
        <taxon>Pseudomonadati</taxon>
        <taxon>Pseudomonadota</taxon>
        <taxon>Gammaproteobacteria</taxon>
        <taxon>Chromatiales</taxon>
        <taxon>Ectothiorhodospiraceae</taxon>
        <taxon>Thioalkalivibrio</taxon>
    </lineage>
</organism>
<keyword evidence="3" id="KW-0067">ATP-binding</keyword>
<dbReference type="InterPro" id="IPR003593">
    <property type="entry name" value="AAA+_ATPase"/>
</dbReference>
<dbReference type="Gene3D" id="3.40.50.300">
    <property type="entry name" value="P-loop containing nucleotide triphosphate hydrolases"/>
    <property type="match status" value="2"/>
</dbReference>
<name>A0A0G3G0R5_9GAMM</name>
<evidence type="ECO:0000256" key="1">
    <source>
        <dbReference type="ARBA" id="ARBA00022737"/>
    </source>
</evidence>
<reference evidence="5 6" key="1">
    <citation type="submission" date="2015-04" db="EMBL/GenBank/DDBJ databases">
        <title>Complete Sequence for the Genome of the Thioalkalivibrio versutus D301.</title>
        <authorList>
            <person name="Mu T."/>
            <person name="Zhou J."/>
            <person name="Xu X."/>
        </authorList>
    </citation>
    <scope>NUCLEOTIDE SEQUENCE [LARGE SCALE GENOMIC DNA]</scope>
    <source>
        <strain evidence="5 6">D301</strain>
    </source>
</reference>
<dbReference type="PROSITE" id="PS00211">
    <property type="entry name" value="ABC_TRANSPORTER_1"/>
    <property type="match status" value="1"/>
</dbReference>
<proteinExistence type="predicted"/>
<gene>
    <name evidence="5" type="ORF">TVD_00760</name>
</gene>
<dbReference type="InterPro" id="IPR003439">
    <property type="entry name" value="ABC_transporter-like_ATP-bd"/>
</dbReference>
<dbReference type="InterPro" id="IPR050611">
    <property type="entry name" value="ABCF"/>
</dbReference>
<dbReference type="Pfam" id="PF00005">
    <property type="entry name" value="ABC_tran"/>
    <property type="match status" value="1"/>
</dbReference>
<dbReference type="GO" id="GO:0016887">
    <property type="term" value="F:ATP hydrolysis activity"/>
    <property type="evidence" value="ECO:0007669"/>
    <property type="project" value="InterPro"/>
</dbReference>
<protein>
    <submittedName>
        <fullName evidence="5">ABC transporter</fullName>
    </submittedName>
</protein>
<dbReference type="EMBL" id="CP011367">
    <property type="protein sequence ID" value="AKJ93984.1"/>
    <property type="molecule type" value="Genomic_DNA"/>
</dbReference>
<dbReference type="GO" id="GO:0005524">
    <property type="term" value="F:ATP binding"/>
    <property type="evidence" value="ECO:0007669"/>
    <property type="project" value="UniProtKB-KW"/>
</dbReference>
<evidence type="ECO:0000313" key="6">
    <source>
        <dbReference type="Proteomes" id="UP000064201"/>
    </source>
</evidence>
<dbReference type="InterPro" id="IPR027417">
    <property type="entry name" value="P-loop_NTPase"/>
</dbReference>
<keyword evidence="2" id="KW-0547">Nucleotide-binding</keyword>
<dbReference type="OrthoDB" id="9780942at2"/>
<evidence type="ECO:0000256" key="2">
    <source>
        <dbReference type="ARBA" id="ARBA00022741"/>
    </source>
</evidence>